<dbReference type="EMBL" id="BK016042">
    <property type="protein sequence ID" value="DAF91005.1"/>
    <property type="molecule type" value="Genomic_DNA"/>
</dbReference>
<name>A0A8S5U968_9CAUD</name>
<reference evidence="1" key="1">
    <citation type="journal article" date="2021" name="Proc. Natl. Acad. Sci. U.S.A.">
        <title>A Catalog of Tens of Thousands of Viruses from Human Metagenomes Reveals Hidden Associations with Chronic Diseases.</title>
        <authorList>
            <person name="Tisza M.J."/>
            <person name="Buck C.B."/>
        </authorList>
    </citation>
    <scope>NUCLEOTIDE SEQUENCE</scope>
    <source>
        <strain evidence="1">CtYM922</strain>
    </source>
</reference>
<accession>A0A8S5U968</accession>
<sequence>MKEMMKELKVGNKVYPICFNLNVMEIIQEKYGTLQNWMNSIDKKTKNKNGETSEPDVTALKFGFAEMINEAIDIQNEKNEIKQEPVTLKQVGRIITEIGFTEMTGILTNTINESTQSVEKN</sequence>
<evidence type="ECO:0000313" key="1">
    <source>
        <dbReference type="EMBL" id="DAF91005.1"/>
    </source>
</evidence>
<proteinExistence type="predicted"/>
<protein>
    <submittedName>
        <fullName evidence="1">Tail assembly chaperone protein</fullName>
    </submittedName>
</protein>
<organism evidence="1">
    <name type="scientific">Siphoviridae sp. ctYM922</name>
    <dbReference type="NCBI Taxonomy" id="2825547"/>
    <lineage>
        <taxon>Viruses</taxon>
        <taxon>Duplodnaviria</taxon>
        <taxon>Heunggongvirae</taxon>
        <taxon>Uroviricota</taxon>
        <taxon>Caudoviricetes</taxon>
    </lineage>
</organism>